<name>A0A166H9I2_9AGAM</name>
<protein>
    <submittedName>
        <fullName evidence="2">Uncharacterized protein</fullName>
    </submittedName>
</protein>
<sequence length="353" mass="38357">MTTLSASVSFPNAAFRTPLANKKAKRENAGQSYTAARPTKLGGLPEFATPYGKTAPIANSKTVAGSQRKTALVDKTPFPNRQIVFSPIKEATKDKIQKPQLFPTVITPPEAARPSSTRTRLKLASSVGKIFQTPEPSAHNPWDVSDVSIALSSSESIAMEEDVEDGSEVEYMPPTAIEETWEPDFAVPDFKAIGQSLRNMPYYLSSLATNPEDFVDEEEVLRAGGFMAPDTLMRLAPSDSDSDHDDPFSPSYDIDDFLPVKASGKKPTPTTMKPSSRTEVRRPIATRKPVTTNPRAAPTNANIPRNTAKASTRKTVATKGVKPKAPVEKQPPLSEEIDLFGLGEPNLLDDDFI</sequence>
<dbReference type="EMBL" id="KV428013">
    <property type="protein sequence ID" value="KZT42476.1"/>
    <property type="molecule type" value="Genomic_DNA"/>
</dbReference>
<dbReference type="OrthoDB" id="3266915at2759"/>
<feature type="region of interest" description="Disordered" evidence="1">
    <location>
        <begin position="234"/>
        <end position="332"/>
    </location>
</feature>
<dbReference type="Proteomes" id="UP000076798">
    <property type="component" value="Unassembled WGS sequence"/>
</dbReference>
<gene>
    <name evidence="2" type="ORF">SISSUDRAFT_1041436</name>
</gene>
<dbReference type="STRING" id="1314776.A0A166H9I2"/>
<evidence type="ECO:0000313" key="3">
    <source>
        <dbReference type="Proteomes" id="UP000076798"/>
    </source>
</evidence>
<evidence type="ECO:0000256" key="1">
    <source>
        <dbReference type="SAM" id="MobiDB-lite"/>
    </source>
</evidence>
<organism evidence="2 3">
    <name type="scientific">Sistotremastrum suecicum HHB10207 ss-3</name>
    <dbReference type="NCBI Taxonomy" id="1314776"/>
    <lineage>
        <taxon>Eukaryota</taxon>
        <taxon>Fungi</taxon>
        <taxon>Dikarya</taxon>
        <taxon>Basidiomycota</taxon>
        <taxon>Agaricomycotina</taxon>
        <taxon>Agaricomycetes</taxon>
        <taxon>Sistotremastrales</taxon>
        <taxon>Sistotremastraceae</taxon>
        <taxon>Sistotremastrum</taxon>
    </lineage>
</organism>
<keyword evidence="3" id="KW-1185">Reference proteome</keyword>
<feature type="compositionally biased region" description="Polar residues" evidence="1">
    <location>
        <begin position="289"/>
        <end position="315"/>
    </location>
</feature>
<evidence type="ECO:0000313" key="2">
    <source>
        <dbReference type="EMBL" id="KZT42476.1"/>
    </source>
</evidence>
<reference evidence="2 3" key="1">
    <citation type="journal article" date="2016" name="Mol. Biol. Evol.">
        <title>Comparative Genomics of Early-Diverging Mushroom-Forming Fungi Provides Insights into the Origins of Lignocellulose Decay Capabilities.</title>
        <authorList>
            <person name="Nagy L.G."/>
            <person name="Riley R."/>
            <person name="Tritt A."/>
            <person name="Adam C."/>
            <person name="Daum C."/>
            <person name="Floudas D."/>
            <person name="Sun H."/>
            <person name="Yadav J.S."/>
            <person name="Pangilinan J."/>
            <person name="Larsson K.H."/>
            <person name="Matsuura K."/>
            <person name="Barry K."/>
            <person name="Labutti K."/>
            <person name="Kuo R."/>
            <person name="Ohm R.A."/>
            <person name="Bhattacharya S.S."/>
            <person name="Shirouzu T."/>
            <person name="Yoshinaga Y."/>
            <person name="Martin F.M."/>
            <person name="Grigoriev I.V."/>
            <person name="Hibbett D.S."/>
        </authorList>
    </citation>
    <scope>NUCLEOTIDE SEQUENCE [LARGE SCALE GENOMIC DNA]</scope>
    <source>
        <strain evidence="2 3">HHB10207 ss-3</strain>
    </source>
</reference>
<proteinExistence type="predicted"/>
<feature type="region of interest" description="Disordered" evidence="1">
    <location>
        <begin position="15"/>
        <end position="52"/>
    </location>
</feature>
<accession>A0A166H9I2</accession>
<dbReference type="AlphaFoldDB" id="A0A166H9I2"/>